<dbReference type="GO" id="GO:0004499">
    <property type="term" value="F:N,N-dimethylaniline monooxygenase activity"/>
    <property type="evidence" value="ECO:0007669"/>
    <property type="project" value="InterPro"/>
</dbReference>
<dbReference type="PANTHER" id="PTHR23023">
    <property type="entry name" value="DIMETHYLANILINE MONOOXYGENASE"/>
    <property type="match status" value="1"/>
</dbReference>
<dbReference type="Gene3D" id="3.50.50.60">
    <property type="entry name" value="FAD/NAD(P)-binding domain"/>
    <property type="match status" value="1"/>
</dbReference>
<dbReference type="Proteomes" id="UP000078397">
    <property type="component" value="Unassembled WGS sequence"/>
</dbReference>
<keyword evidence="2" id="KW-0285">Flavoprotein</keyword>
<dbReference type="RefSeq" id="XP_018142803.1">
    <property type="nucleotide sequence ID" value="XM_018289126.1"/>
</dbReference>
<dbReference type="InterPro" id="IPR036188">
    <property type="entry name" value="FAD/NAD-bd_sf"/>
</dbReference>
<evidence type="ECO:0000256" key="2">
    <source>
        <dbReference type="ARBA" id="ARBA00022630"/>
    </source>
</evidence>
<dbReference type="SUPFAM" id="SSF51905">
    <property type="entry name" value="FAD/NAD(P)-binding domain"/>
    <property type="match status" value="1"/>
</dbReference>
<dbReference type="AlphaFoldDB" id="A0A179FKF2"/>
<reference evidence="5 6" key="1">
    <citation type="journal article" date="2016" name="PLoS Pathog.">
        <title>Biosynthesis of antibiotic leucinostatins in bio-control fungus Purpureocillium lilacinum and their inhibition on phytophthora revealed by genome mining.</title>
        <authorList>
            <person name="Wang G."/>
            <person name="Liu Z."/>
            <person name="Lin R."/>
            <person name="Li E."/>
            <person name="Mao Z."/>
            <person name="Ling J."/>
            <person name="Yang Y."/>
            <person name="Yin W.B."/>
            <person name="Xie B."/>
        </authorList>
    </citation>
    <scope>NUCLEOTIDE SEQUENCE [LARGE SCALE GENOMIC DNA]</scope>
    <source>
        <strain evidence="5">170</strain>
    </source>
</reference>
<dbReference type="GO" id="GO:0050661">
    <property type="term" value="F:NADP binding"/>
    <property type="evidence" value="ECO:0007669"/>
    <property type="project" value="InterPro"/>
</dbReference>
<evidence type="ECO:0000256" key="3">
    <source>
        <dbReference type="ARBA" id="ARBA00022827"/>
    </source>
</evidence>
<dbReference type="GeneID" id="28853120"/>
<sequence>MENMDCVVIGAGFHGLAAAKHYLCSQPDHSVAILDSQASIGGTWAEERLYPGLKTNNMFGTYQYPDFPMESGKYGAEPGRHIPARAVHEYLKSYADQFDLTQLIRLNTKVVSAEHQEIDGGWILNLQCNGETSTIRTRRLIVASGFTSEPNRVSFVGQENFGGRVFHGREFHQNADTVKAGQSATVYGSTKYAWDAVYAYATAGADVHWVIRANGHGPCWMTPPYVTPLKQRVEFLANTRLLTWFSPCIWGSEDGHPWIRRLLHGTIVGRFITNLFWKILSSDVLALCNFDSHAETKKLKPTLNAMFAGTSFSILNYDTDFFEFVRNGQVKVHLAEIDRLSQGTVHLSDNTSFESESILVHTGWKKVPPMKFLPEGIEVELGLPHEQTGQLAKADFGSNMELLQRADREILSRFPRLQDQPACLDSYVPTSQLQGIAKSETSTEYNKLTPFMLHRYILPPASRFLRHRDIAFCGMVMNFSTPILTHVQSLWVAAFMSGNLDRDVTSNISDPGALEELQYQTVLNNRFGKWRYPVDWGNKAPAFIFDAVPYYDMLLRDLGLPYKRKPGLLSNLLDPYGPEDYQDTTAEWLAKHRPWKQTK</sequence>
<organism evidence="5 6">
    <name type="scientific">Pochonia chlamydosporia 170</name>
    <dbReference type="NCBI Taxonomy" id="1380566"/>
    <lineage>
        <taxon>Eukaryota</taxon>
        <taxon>Fungi</taxon>
        <taxon>Dikarya</taxon>
        <taxon>Ascomycota</taxon>
        <taxon>Pezizomycotina</taxon>
        <taxon>Sordariomycetes</taxon>
        <taxon>Hypocreomycetidae</taxon>
        <taxon>Hypocreales</taxon>
        <taxon>Clavicipitaceae</taxon>
        <taxon>Pochonia</taxon>
    </lineage>
</organism>
<dbReference type="Pfam" id="PF00743">
    <property type="entry name" value="FMO-like"/>
    <property type="match status" value="1"/>
</dbReference>
<gene>
    <name evidence="5" type="ORF">VFPPC_10818</name>
</gene>
<comment type="similarity">
    <text evidence="1">Belongs to the FMO family.</text>
</comment>
<dbReference type="EMBL" id="LSBJ02000005">
    <property type="protein sequence ID" value="OAQ65489.1"/>
    <property type="molecule type" value="Genomic_DNA"/>
</dbReference>
<evidence type="ECO:0000313" key="5">
    <source>
        <dbReference type="EMBL" id="OAQ65489.1"/>
    </source>
</evidence>
<comment type="caution">
    <text evidence="5">The sequence shown here is derived from an EMBL/GenBank/DDBJ whole genome shotgun (WGS) entry which is preliminary data.</text>
</comment>
<keyword evidence="3" id="KW-0274">FAD</keyword>
<dbReference type="InterPro" id="IPR020946">
    <property type="entry name" value="Flavin_mOase-like"/>
</dbReference>
<dbReference type="InterPro" id="IPR050346">
    <property type="entry name" value="FMO-like"/>
</dbReference>
<evidence type="ECO:0000256" key="1">
    <source>
        <dbReference type="ARBA" id="ARBA00009183"/>
    </source>
</evidence>
<dbReference type="KEGG" id="pchm:VFPPC_10818"/>
<proteinExistence type="inferred from homology"/>
<evidence type="ECO:0000256" key="4">
    <source>
        <dbReference type="ARBA" id="ARBA00023002"/>
    </source>
</evidence>
<dbReference type="GO" id="GO:0050660">
    <property type="term" value="F:flavin adenine dinucleotide binding"/>
    <property type="evidence" value="ECO:0007669"/>
    <property type="project" value="InterPro"/>
</dbReference>
<accession>A0A179FKF2</accession>
<protein>
    <submittedName>
        <fullName evidence="5">Flavin-binding monooxygenase-like family protein</fullName>
    </submittedName>
</protein>
<dbReference type="OrthoDB" id="2915840at2759"/>
<evidence type="ECO:0000313" key="6">
    <source>
        <dbReference type="Proteomes" id="UP000078397"/>
    </source>
</evidence>
<name>A0A179FKF2_METCM</name>
<keyword evidence="4" id="KW-0560">Oxidoreductase</keyword>
<keyword evidence="6" id="KW-1185">Reference proteome</keyword>